<proteinExistence type="predicted"/>
<protein>
    <submittedName>
        <fullName evidence="1">Uncharacterized protein</fullName>
    </submittedName>
</protein>
<organism evidence="1 2">
    <name type="scientific">Pontibacter mangrovi</name>
    <dbReference type="NCBI Taxonomy" id="2589816"/>
    <lineage>
        <taxon>Bacteria</taxon>
        <taxon>Pseudomonadati</taxon>
        <taxon>Bacteroidota</taxon>
        <taxon>Cytophagia</taxon>
        <taxon>Cytophagales</taxon>
        <taxon>Hymenobacteraceae</taxon>
        <taxon>Pontibacter</taxon>
    </lineage>
</organism>
<keyword evidence="2" id="KW-1185">Reference proteome</keyword>
<evidence type="ECO:0000313" key="1">
    <source>
        <dbReference type="EMBL" id="TPE43980.1"/>
    </source>
</evidence>
<accession>A0A501W6Q8</accession>
<dbReference type="Proteomes" id="UP000316727">
    <property type="component" value="Unassembled WGS sequence"/>
</dbReference>
<name>A0A501W6Q8_9BACT</name>
<sequence length="113" mass="12829">MQAKKEKLSRLFKCAWQFCKTEGLSLSKALRKAWLLFTSLKDHHRFSPSMFDHASIEIICKSEYVGCISILDGGFVNAKNRLNCSKIFLNRHDAIVFALSAQKNKAIAQLPLI</sequence>
<evidence type="ECO:0000313" key="2">
    <source>
        <dbReference type="Proteomes" id="UP000316727"/>
    </source>
</evidence>
<dbReference type="AlphaFoldDB" id="A0A501W6Q8"/>
<dbReference type="EMBL" id="VFRQ01000005">
    <property type="protein sequence ID" value="TPE43980.1"/>
    <property type="molecule type" value="Genomic_DNA"/>
</dbReference>
<gene>
    <name evidence="1" type="ORF">FJM65_11180</name>
</gene>
<comment type="caution">
    <text evidence="1">The sequence shown here is derived from an EMBL/GenBank/DDBJ whole genome shotgun (WGS) entry which is preliminary data.</text>
</comment>
<reference evidence="1 2" key="1">
    <citation type="submission" date="2019-06" db="EMBL/GenBank/DDBJ databases">
        <title>A novel bacterium of genus Pontibacter, isolated from marine sediment.</title>
        <authorList>
            <person name="Huang H."/>
            <person name="Mo K."/>
            <person name="Hu Y."/>
        </authorList>
    </citation>
    <scope>NUCLEOTIDE SEQUENCE [LARGE SCALE GENOMIC DNA]</scope>
    <source>
        <strain evidence="1 2">HB172049</strain>
    </source>
</reference>